<sequence>MNTIAMFALDMPHEASIETAMCAATTVSLTAPLALGDQLTGPTIPDGATITNVVLSAVGLDGERPQEIRFEVVLGSTKLITNALPSYQIASASGFAPIQASGQVNVNVTVAPKVPAIGSVTLMVYFTPPGV</sequence>
<dbReference type="EMBL" id="CP099587">
    <property type="protein sequence ID" value="USS45068.1"/>
    <property type="molecule type" value="Genomic_DNA"/>
</dbReference>
<accession>A0ABY5BDW5</accession>
<reference evidence="1" key="1">
    <citation type="submission" date="2022-06" db="EMBL/GenBank/DDBJ databases">
        <title>Draft genome sequence of Burkholderia glumae strain GR20004 isolated from rice panicle showing bacterial panicle blight.</title>
        <authorList>
            <person name="Choi S.Y."/>
            <person name="Lee Y.H."/>
        </authorList>
    </citation>
    <scope>NUCLEOTIDE SEQUENCE</scope>
    <source>
        <strain evidence="1">GR20004</strain>
    </source>
</reference>
<dbReference type="Proteomes" id="UP001056386">
    <property type="component" value="Chromosome 1"/>
</dbReference>
<protein>
    <submittedName>
        <fullName evidence="1">Uncharacterized protein</fullName>
    </submittedName>
</protein>
<dbReference type="RefSeq" id="WP_252836727.1">
    <property type="nucleotide sequence ID" value="NZ_CP099587.1"/>
</dbReference>
<keyword evidence="2" id="KW-1185">Reference proteome</keyword>
<evidence type="ECO:0000313" key="2">
    <source>
        <dbReference type="Proteomes" id="UP001056386"/>
    </source>
</evidence>
<name>A0ABY5BDW5_BURGL</name>
<organism evidence="1 2">
    <name type="scientific">Burkholderia glumae</name>
    <name type="common">Pseudomonas glumae</name>
    <dbReference type="NCBI Taxonomy" id="337"/>
    <lineage>
        <taxon>Bacteria</taxon>
        <taxon>Pseudomonadati</taxon>
        <taxon>Pseudomonadota</taxon>
        <taxon>Betaproteobacteria</taxon>
        <taxon>Burkholderiales</taxon>
        <taxon>Burkholderiaceae</taxon>
        <taxon>Burkholderia</taxon>
    </lineage>
</organism>
<evidence type="ECO:0000313" key="1">
    <source>
        <dbReference type="EMBL" id="USS45068.1"/>
    </source>
</evidence>
<proteinExistence type="predicted"/>
<gene>
    <name evidence="1" type="ORF">NFI99_26115</name>
</gene>